<dbReference type="AlphaFoldDB" id="A0A8H6I1L2"/>
<dbReference type="Proteomes" id="UP000521943">
    <property type="component" value="Unassembled WGS sequence"/>
</dbReference>
<protein>
    <submittedName>
        <fullName evidence="7">Metal homeostatis protein bsd2</fullName>
    </submittedName>
</protein>
<dbReference type="OrthoDB" id="10003116at2759"/>
<dbReference type="GO" id="GO:0005794">
    <property type="term" value="C:Golgi apparatus"/>
    <property type="evidence" value="ECO:0007669"/>
    <property type="project" value="TreeGrafter"/>
</dbReference>
<dbReference type="GO" id="GO:0031398">
    <property type="term" value="P:positive regulation of protein ubiquitination"/>
    <property type="evidence" value="ECO:0007669"/>
    <property type="project" value="TreeGrafter"/>
</dbReference>
<feature type="compositionally biased region" description="Polar residues" evidence="5">
    <location>
        <begin position="89"/>
        <end position="101"/>
    </location>
</feature>
<name>A0A8H6I1L2_9AGAR</name>
<organism evidence="7 8">
    <name type="scientific">Ephemerocybe angulata</name>
    <dbReference type="NCBI Taxonomy" id="980116"/>
    <lineage>
        <taxon>Eukaryota</taxon>
        <taxon>Fungi</taxon>
        <taxon>Dikarya</taxon>
        <taxon>Basidiomycota</taxon>
        <taxon>Agaricomycotina</taxon>
        <taxon>Agaricomycetes</taxon>
        <taxon>Agaricomycetidae</taxon>
        <taxon>Agaricales</taxon>
        <taxon>Agaricineae</taxon>
        <taxon>Psathyrellaceae</taxon>
        <taxon>Ephemerocybe</taxon>
    </lineage>
</organism>
<evidence type="ECO:0000256" key="5">
    <source>
        <dbReference type="SAM" id="MobiDB-lite"/>
    </source>
</evidence>
<dbReference type="EMBL" id="JACGCI010000023">
    <property type="protein sequence ID" value="KAF6757245.1"/>
    <property type="molecule type" value="Genomic_DNA"/>
</dbReference>
<evidence type="ECO:0000256" key="2">
    <source>
        <dbReference type="ARBA" id="ARBA00022692"/>
    </source>
</evidence>
<keyword evidence="4 6" id="KW-0472">Membrane</keyword>
<proteinExistence type="predicted"/>
<dbReference type="Pfam" id="PF10176">
    <property type="entry name" value="NEDD4_Bsd2"/>
    <property type="match status" value="1"/>
</dbReference>
<dbReference type="GO" id="GO:0006511">
    <property type="term" value="P:ubiquitin-dependent protein catabolic process"/>
    <property type="evidence" value="ECO:0007669"/>
    <property type="project" value="TreeGrafter"/>
</dbReference>
<accession>A0A8H6I1L2</accession>
<gene>
    <name evidence="7" type="ORF">DFP72DRAFT_989545</name>
</gene>
<comment type="caution">
    <text evidence="7">The sequence shown here is derived from an EMBL/GenBank/DDBJ whole genome shotgun (WGS) entry which is preliminary data.</text>
</comment>
<keyword evidence="3 6" id="KW-1133">Transmembrane helix</keyword>
<dbReference type="CDD" id="cd22212">
    <property type="entry name" value="NDFIP-like"/>
    <property type="match status" value="1"/>
</dbReference>
<reference evidence="7 8" key="1">
    <citation type="submission" date="2020-07" db="EMBL/GenBank/DDBJ databases">
        <title>Comparative genomics of pyrophilous fungi reveals a link between fire events and developmental genes.</title>
        <authorList>
            <consortium name="DOE Joint Genome Institute"/>
            <person name="Steindorff A.S."/>
            <person name="Carver A."/>
            <person name="Calhoun S."/>
            <person name="Stillman K."/>
            <person name="Liu H."/>
            <person name="Lipzen A."/>
            <person name="Pangilinan J."/>
            <person name="Labutti K."/>
            <person name="Bruns T.D."/>
            <person name="Grigoriev I.V."/>
        </authorList>
    </citation>
    <scope>NUCLEOTIDE SEQUENCE [LARGE SCALE GENOMIC DNA]</scope>
    <source>
        <strain evidence="7 8">CBS 144469</strain>
    </source>
</reference>
<dbReference type="GO" id="GO:0048471">
    <property type="term" value="C:perinuclear region of cytoplasm"/>
    <property type="evidence" value="ECO:0007669"/>
    <property type="project" value="TreeGrafter"/>
</dbReference>
<comment type="subcellular location">
    <subcellularLocation>
        <location evidence="1">Membrane</location>
        <topology evidence="1">Multi-pass membrane protein</topology>
    </subcellularLocation>
</comment>
<dbReference type="PANTHER" id="PTHR13396">
    <property type="entry name" value="NEDD4 FAMILY INTERACTING PROTEIN 1/2"/>
    <property type="match status" value="1"/>
</dbReference>
<dbReference type="GO" id="GO:0016020">
    <property type="term" value="C:membrane"/>
    <property type="evidence" value="ECO:0007669"/>
    <property type="project" value="UniProtKB-SubCell"/>
</dbReference>
<evidence type="ECO:0000313" key="8">
    <source>
        <dbReference type="Proteomes" id="UP000521943"/>
    </source>
</evidence>
<keyword evidence="2 6" id="KW-0812">Transmembrane</keyword>
<feature type="compositionally biased region" description="Acidic residues" evidence="5">
    <location>
        <begin position="18"/>
        <end position="34"/>
    </location>
</feature>
<feature type="transmembrane region" description="Helical" evidence="6">
    <location>
        <begin position="223"/>
        <end position="247"/>
    </location>
</feature>
<evidence type="ECO:0000313" key="7">
    <source>
        <dbReference type="EMBL" id="KAF6757245.1"/>
    </source>
</evidence>
<dbReference type="GO" id="GO:0007034">
    <property type="term" value="P:vacuolar transport"/>
    <property type="evidence" value="ECO:0007669"/>
    <property type="project" value="InterPro"/>
</dbReference>
<evidence type="ECO:0000256" key="3">
    <source>
        <dbReference type="ARBA" id="ARBA00022989"/>
    </source>
</evidence>
<keyword evidence="8" id="KW-1185">Reference proteome</keyword>
<evidence type="ECO:0000256" key="1">
    <source>
        <dbReference type="ARBA" id="ARBA00004141"/>
    </source>
</evidence>
<evidence type="ECO:0000256" key="4">
    <source>
        <dbReference type="ARBA" id="ARBA00023136"/>
    </source>
</evidence>
<feature type="region of interest" description="Disordered" evidence="5">
    <location>
        <begin position="1"/>
        <end position="113"/>
    </location>
</feature>
<feature type="transmembrane region" description="Helical" evidence="6">
    <location>
        <begin position="300"/>
        <end position="317"/>
    </location>
</feature>
<feature type="compositionally biased region" description="Polar residues" evidence="5">
    <location>
        <begin position="42"/>
        <end position="58"/>
    </location>
</feature>
<evidence type="ECO:0000256" key="6">
    <source>
        <dbReference type="SAM" id="Phobius"/>
    </source>
</evidence>
<dbReference type="GO" id="GO:0005783">
    <property type="term" value="C:endoplasmic reticulum"/>
    <property type="evidence" value="ECO:0007669"/>
    <property type="project" value="TreeGrafter"/>
</dbReference>
<feature type="compositionally biased region" description="Pro residues" evidence="5">
    <location>
        <begin position="76"/>
        <end position="85"/>
    </location>
</feature>
<sequence length="336" mass="36902">MAPRYARVPNPTSTHDDLEGELEAAFELDDEDEPVLDRRQAPQRSQALSINTTTSAGQGPTVHQGGYDFERQDYDFPPPGSPPAPSSRALPNTIGNSNGVLPSSPTFPQPPQPSFFRRAVGALLPSHYTQVPTSESSRRVGGGTENDGVFANVMAKPQAGRVVQTEDGNAYVVPEDSQKEMPPTYAEAQADAVPPYWETTVHAPATLLPGADMIIDDLPTGTFIVFALNFLISWFFQFVGFFLTYMLHTSHAAKFGSRAGLGLTLIQYGFYSRRQAPGGGGRAEHRLQEMNRMSQTAKDWLCRWFLLLSSCVGYWRVKRWEASLRAPPPPDPTTAD</sequence>
<dbReference type="GO" id="GO:0030001">
    <property type="term" value="P:metal ion transport"/>
    <property type="evidence" value="ECO:0007669"/>
    <property type="project" value="InterPro"/>
</dbReference>
<dbReference type="InterPro" id="IPR019325">
    <property type="entry name" value="NEDD4/Bsd2"/>
</dbReference>
<dbReference type="PANTHER" id="PTHR13396:SF5">
    <property type="entry name" value="NEDD4 FAMILY INTERACTING PROTEIN"/>
    <property type="match status" value="1"/>
</dbReference>